<dbReference type="Proteomes" id="UP001381693">
    <property type="component" value="Unassembled WGS sequence"/>
</dbReference>
<dbReference type="GO" id="GO:0003677">
    <property type="term" value="F:DNA binding"/>
    <property type="evidence" value="ECO:0007669"/>
    <property type="project" value="InterPro"/>
</dbReference>
<organism evidence="4 5">
    <name type="scientific">Halocaridina rubra</name>
    <name type="common">Hawaiian red shrimp</name>
    <dbReference type="NCBI Taxonomy" id="373956"/>
    <lineage>
        <taxon>Eukaryota</taxon>
        <taxon>Metazoa</taxon>
        <taxon>Ecdysozoa</taxon>
        <taxon>Arthropoda</taxon>
        <taxon>Crustacea</taxon>
        <taxon>Multicrustacea</taxon>
        <taxon>Malacostraca</taxon>
        <taxon>Eumalacostraca</taxon>
        <taxon>Eucarida</taxon>
        <taxon>Decapoda</taxon>
        <taxon>Pleocyemata</taxon>
        <taxon>Caridea</taxon>
        <taxon>Atyoidea</taxon>
        <taxon>Atyidae</taxon>
        <taxon>Halocaridina</taxon>
    </lineage>
</organism>
<dbReference type="Pfam" id="PF02944">
    <property type="entry name" value="BESS"/>
    <property type="match status" value="1"/>
</dbReference>
<dbReference type="InterPro" id="IPR006578">
    <property type="entry name" value="MADF-dom"/>
</dbReference>
<dbReference type="InterPro" id="IPR039353">
    <property type="entry name" value="TF_Adf1"/>
</dbReference>
<dbReference type="PROSITE" id="PS51029">
    <property type="entry name" value="MADF"/>
    <property type="match status" value="1"/>
</dbReference>
<evidence type="ECO:0000259" key="3">
    <source>
        <dbReference type="PROSITE" id="PS51031"/>
    </source>
</evidence>
<proteinExistence type="predicted"/>
<dbReference type="Pfam" id="PF10545">
    <property type="entry name" value="MADF_DNA_bdg"/>
    <property type="match status" value="1"/>
</dbReference>
<dbReference type="PROSITE" id="PS51031">
    <property type="entry name" value="BESS"/>
    <property type="match status" value="1"/>
</dbReference>
<comment type="subcellular location">
    <subcellularLocation>
        <location evidence="1">Nucleus</location>
    </subcellularLocation>
</comment>
<evidence type="ECO:0000313" key="4">
    <source>
        <dbReference type="EMBL" id="KAK7071230.1"/>
    </source>
</evidence>
<dbReference type="PANTHER" id="PTHR12243:SF67">
    <property type="entry name" value="COREPRESSOR OF PANGOLIN, ISOFORM A-RELATED"/>
    <property type="match status" value="1"/>
</dbReference>
<dbReference type="PANTHER" id="PTHR12243">
    <property type="entry name" value="MADF DOMAIN TRANSCRIPTION FACTOR"/>
    <property type="match status" value="1"/>
</dbReference>
<feature type="domain" description="MADF" evidence="2">
    <location>
        <begin position="5"/>
        <end position="100"/>
    </location>
</feature>
<gene>
    <name evidence="4" type="ORF">SK128_000321</name>
</gene>
<protein>
    <recommendedName>
        <fullName evidence="6">MADF domain-containing protein</fullName>
    </recommendedName>
</protein>
<dbReference type="InterPro" id="IPR004210">
    <property type="entry name" value="BESS_motif"/>
</dbReference>
<reference evidence="4 5" key="1">
    <citation type="submission" date="2023-11" db="EMBL/GenBank/DDBJ databases">
        <title>Halocaridina rubra genome assembly.</title>
        <authorList>
            <person name="Smith C."/>
        </authorList>
    </citation>
    <scope>NUCLEOTIDE SEQUENCE [LARGE SCALE GENOMIC DNA]</scope>
    <source>
        <strain evidence="4">EP-1</strain>
        <tissue evidence="4">Whole</tissue>
    </source>
</reference>
<name>A0AAN9A3L3_HALRR</name>
<feature type="domain" description="BESS" evidence="3">
    <location>
        <begin position="212"/>
        <end position="249"/>
    </location>
</feature>
<sequence>MDVENLISSIHAVPAIWDSFNPRHGDRTYIAKQWRRISEKLGVSEGAAKKKYKILRDQFRIELRKVPVGKNPDDPNLPVENYLSTWAFFKMLFFLRDPILGRKRCHKLFVSDVECDVDEEDLSSSEHSNPTPAAPAEQETEFSLMDLIHSDGSGVTSNNNENLLTKRLKRETSYAESFEKLDVKRMKPETIPESETEFENARVERKIAEEEDDACRHFLMSLLPYMKKMEPSKQCLFRIKVQELVYNMM</sequence>
<keyword evidence="5" id="KW-1185">Reference proteome</keyword>
<dbReference type="GO" id="GO:0005634">
    <property type="term" value="C:nucleus"/>
    <property type="evidence" value="ECO:0007669"/>
    <property type="project" value="UniProtKB-SubCell"/>
</dbReference>
<dbReference type="EMBL" id="JAXCGZ010015114">
    <property type="protein sequence ID" value="KAK7071230.1"/>
    <property type="molecule type" value="Genomic_DNA"/>
</dbReference>
<evidence type="ECO:0000259" key="2">
    <source>
        <dbReference type="PROSITE" id="PS51029"/>
    </source>
</evidence>
<evidence type="ECO:0000313" key="5">
    <source>
        <dbReference type="Proteomes" id="UP001381693"/>
    </source>
</evidence>
<dbReference type="AlphaFoldDB" id="A0AAN9A3L3"/>
<accession>A0AAN9A3L3</accession>
<evidence type="ECO:0000256" key="1">
    <source>
        <dbReference type="PROSITE-ProRule" id="PRU00371"/>
    </source>
</evidence>
<keyword evidence="1" id="KW-0539">Nucleus</keyword>
<evidence type="ECO:0008006" key="6">
    <source>
        <dbReference type="Google" id="ProtNLM"/>
    </source>
</evidence>
<comment type="caution">
    <text evidence="4">The sequence shown here is derived from an EMBL/GenBank/DDBJ whole genome shotgun (WGS) entry which is preliminary data.</text>
</comment>
<dbReference type="SMART" id="SM00595">
    <property type="entry name" value="MADF"/>
    <property type="match status" value="1"/>
</dbReference>